<organism evidence="2 3">
    <name type="scientific">Gossypium gossypioides</name>
    <name type="common">Mexican cotton</name>
    <name type="synonym">Selera gossypioides</name>
    <dbReference type="NCBI Taxonomy" id="34282"/>
    <lineage>
        <taxon>Eukaryota</taxon>
        <taxon>Viridiplantae</taxon>
        <taxon>Streptophyta</taxon>
        <taxon>Embryophyta</taxon>
        <taxon>Tracheophyta</taxon>
        <taxon>Spermatophyta</taxon>
        <taxon>Magnoliopsida</taxon>
        <taxon>eudicotyledons</taxon>
        <taxon>Gunneridae</taxon>
        <taxon>Pentapetalae</taxon>
        <taxon>rosids</taxon>
        <taxon>malvids</taxon>
        <taxon>Malvales</taxon>
        <taxon>Malvaceae</taxon>
        <taxon>Malvoideae</taxon>
        <taxon>Gossypium</taxon>
    </lineage>
</organism>
<dbReference type="PANTHER" id="PTHR47074">
    <property type="entry name" value="BNAC02G40300D PROTEIN"/>
    <property type="match status" value="1"/>
</dbReference>
<keyword evidence="3" id="KW-1185">Reference proteome</keyword>
<dbReference type="AlphaFoldDB" id="A0A7J9BG58"/>
<gene>
    <name evidence="2" type="ORF">Gogos_019036</name>
</gene>
<dbReference type="InterPro" id="IPR044730">
    <property type="entry name" value="RNase_H-like_dom_plant"/>
</dbReference>
<dbReference type="EMBL" id="JABEZY010000003">
    <property type="protein sequence ID" value="MBA0735167.1"/>
    <property type="molecule type" value="Genomic_DNA"/>
</dbReference>
<name>A0A7J9BG58_GOSGO</name>
<dbReference type="InterPro" id="IPR036397">
    <property type="entry name" value="RNaseH_sf"/>
</dbReference>
<sequence>MTVMREDRWVPLTREPVKVNSDTAFLKDTYKYVYGILIRNKEGLIMAACTHLNNHVANSFMVEARACEQVISFAVDLGFKNVIVEGDYLPITKKLQSSMDDNSIVNVIVKEIKAKNN</sequence>
<dbReference type="InterPro" id="IPR052929">
    <property type="entry name" value="RNase_H-like_EbsB-rel"/>
</dbReference>
<reference evidence="2 3" key="1">
    <citation type="journal article" date="2019" name="Genome Biol. Evol.">
        <title>Insights into the evolution of the New World diploid cottons (Gossypium, subgenus Houzingenia) based on genome sequencing.</title>
        <authorList>
            <person name="Grover C.E."/>
            <person name="Arick M.A. 2nd"/>
            <person name="Thrash A."/>
            <person name="Conover J.L."/>
            <person name="Sanders W.S."/>
            <person name="Peterson D.G."/>
            <person name="Frelichowski J.E."/>
            <person name="Scheffler J.A."/>
            <person name="Scheffler B.E."/>
            <person name="Wendel J.F."/>
        </authorList>
    </citation>
    <scope>NUCLEOTIDE SEQUENCE [LARGE SCALE GENOMIC DNA]</scope>
    <source>
        <strain evidence="2">5</strain>
        <tissue evidence="2">Leaf</tissue>
    </source>
</reference>
<evidence type="ECO:0000259" key="1">
    <source>
        <dbReference type="Pfam" id="PF13456"/>
    </source>
</evidence>
<dbReference type="PANTHER" id="PTHR47074:SF61">
    <property type="entry name" value="RNASE H TYPE-1 DOMAIN-CONTAINING PROTEIN"/>
    <property type="match status" value="1"/>
</dbReference>
<proteinExistence type="predicted"/>
<dbReference type="InterPro" id="IPR002156">
    <property type="entry name" value="RNaseH_domain"/>
</dbReference>
<dbReference type="GO" id="GO:0004523">
    <property type="term" value="F:RNA-DNA hybrid ribonuclease activity"/>
    <property type="evidence" value="ECO:0007669"/>
    <property type="project" value="InterPro"/>
</dbReference>
<dbReference type="CDD" id="cd06222">
    <property type="entry name" value="RNase_H_like"/>
    <property type="match status" value="1"/>
</dbReference>
<dbReference type="OrthoDB" id="1002384at2759"/>
<accession>A0A7J9BG58</accession>
<evidence type="ECO:0000313" key="3">
    <source>
        <dbReference type="Proteomes" id="UP000593579"/>
    </source>
</evidence>
<evidence type="ECO:0000313" key="2">
    <source>
        <dbReference type="EMBL" id="MBA0735167.1"/>
    </source>
</evidence>
<feature type="domain" description="RNase H type-1" evidence="1">
    <location>
        <begin position="20"/>
        <end position="113"/>
    </location>
</feature>
<dbReference type="Proteomes" id="UP000593579">
    <property type="component" value="Unassembled WGS sequence"/>
</dbReference>
<protein>
    <recommendedName>
        <fullName evidence="1">RNase H type-1 domain-containing protein</fullName>
    </recommendedName>
</protein>
<comment type="caution">
    <text evidence="2">The sequence shown here is derived from an EMBL/GenBank/DDBJ whole genome shotgun (WGS) entry which is preliminary data.</text>
</comment>
<dbReference type="GO" id="GO:0003676">
    <property type="term" value="F:nucleic acid binding"/>
    <property type="evidence" value="ECO:0007669"/>
    <property type="project" value="InterPro"/>
</dbReference>
<dbReference type="Gene3D" id="3.30.420.10">
    <property type="entry name" value="Ribonuclease H-like superfamily/Ribonuclease H"/>
    <property type="match status" value="1"/>
</dbReference>
<dbReference type="Pfam" id="PF13456">
    <property type="entry name" value="RVT_3"/>
    <property type="match status" value="1"/>
</dbReference>